<dbReference type="EMBL" id="JAJFAZ020000008">
    <property type="protein sequence ID" value="KAI5313576.1"/>
    <property type="molecule type" value="Genomic_DNA"/>
</dbReference>
<dbReference type="Proteomes" id="UP001054821">
    <property type="component" value="Chromosome 8"/>
</dbReference>
<name>A0AAD4UX82_PRUDU</name>
<dbReference type="AlphaFoldDB" id="A0AAD4UX82"/>
<feature type="region of interest" description="Disordered" evidence="1">
    <location>
        <begin position="40"/>
        <end position="65"/>
    </location>
</feature>
<evidence type="ECO:0000313" key="2">
    <source>
        <dbReference type="EMBL" id="KAI5313576.1"/>
    </source>
</evidence>
<evidence type="ECO:0000313" key="3">
    <source>
        <dbReference type="Proteomes" id="UP001054821"/>
    </source>
</evidence>
<gene>
    <name evidence="2" type="ORF">L3X38_042752</name>
</gene>
<comment type="caution">
    <text evidence="2">The sequence shown here is derived from an EMBL/GenBank/DDBJ whole genome shotgun (WGS) entry which is preliminary data.</text>
</comment>
<sequence>MLTFDLQTVKAKLATRNDVLKILQKTPFWSIIKAYMEAADNEKEEEATKTDHADHEEQEENEEDDDFVITLKDWLKSQTQKGKKQTVITQKQNFSFY</sequence>
<proteinExistence type="predicted"/>
<organism evidence="2 3">
    <name type="scientific">Prunus dulcis</name>
    <name type="common">Almond</name>
    <name type="synonym">Amygdalus dulcis</name>
    <dbReference type="NCBI Taxonomy" id="3755"/>
    <lineage>
        <taxon>Eukaryota</taxon>
        <taxon>Viridiplantae</taxon>
        <taxon>Streptophyta</taxon>
        <taxon>Embryophyta</taxon>
        <taxon>Tracheophyta</taxon>
        <taxon>Spermatophyta</taxon>
        <taxon>Magnoliopsida</taxon>
        <taxon>eudicotyledons</taxon>
        <taxon>Gunneridae</taxon>
        <taxon>Pentapetalae</taxon>
        <taxon>rosids</taxon>
        <taxon>fabids</taxon>
        <taxon>Rosales</taxon>
        <taxon>Rosaceae</taxon>
        <taxon>Amygdaloideae</taxon>
        <taxon>Amygdaleae</taxon>
        <taxon>Prunus</taxon>
    </lineage>
</organism>
<accession>A0AAD4UX82</accession>
<evidence type="ECO:0000256" key="1">
    <source>
        <dbReference type="SAM" id="MobiDB-lite"/>
    </source>
</evidence>
<feature type="compositionally biased region" description="Acidic residues" evidence="1">
    <location>
        <begin position="56"/>
        <end position="65"/>
    </location>
</feature>
<protein>
    <submittedName>
        <fullName evidence="2">Uncharacterized protein</fullName>
    </submittedName>
</protein>
<feature type="compositionally biased region" description="Basic and acidic residues" evidence="1">
    <location>
        <begin position="46"/>
        <end position="55"/>
    </location>
</feature>
<reference evidence="2 3" key="1">
    <citation type="journal article" date="2022" name="G3 (Bethesda)">
        <title>Whole-genome sequence and methylome profiling of the almond [Prunus dulcis (Mill.) D.A. Webb] cultivar 'Nonpareil'.</title>
        <authorList>
            <person name="D'Amico-Willman K.M."/>
            <person name="Ouma W.Z."/>
            <person name="Meulia T."/>
            <person name="Sideli G.M."/>
            <person name="Gradziel T.M."/>
            <person name="Fresnedo-Ramirez J."/>
        </authorList>
    </citation>
    <scope>NUCLEOTIDE SEQUENCE [LARGE SCALE GENOMIC DNA]</scope>
    <source>
        <strain evidence="2">Clone GOH B32 T37-40</strain>
    </source>
</reference>
<keyword evidence="3" id="KW-1185">Reference proteome</keyword>